<reference evidence="2" key="1">
    <citation type="submission" date="2023-06" db="EMBL/GenBank/DDBJ databases">
        <title>Genome-scale phylogeny and comparative genomics of the fungal order Sordariales.</title>
        <authorList>
            <consortium name="Lawrence Berkeley National Laboratory"/>
            <person name="Hensen N."/>
            <person name="Bonometti L."/>
            <person name="Westerberg I."/>
            <person name="Brannstrom I.O."/>
            <person name="Guillou S."/>
            <person name="Cros-Aarteil S."/>
            <person name="Calhoun S."/>
            <person name="Haridas S."/>
            <person name="Kuo A."/>
            <person name="Mondo S."/>
            <person name="Pangilinan J."/>
            <person name="Riley R."/>
            <person name="LaButti K."/>
            <person name="Andreopoulos B."/>
            <person name="Lipzen A."/>
            <person name="Chen C."/>
            <person name="Yanf M."/>
            <person name="Daum C."/>
            <person name="Ng V."/>
            <person name="Clum A."/>
            <person name="Steindorff A."/>
            <person name="Ohm R."/>
            <person name="Martin F."/>
            <person name="Silar P."/>
            <person name="Natvig D."/>
            <person name="Lalanne C."/>
            <person name="Gautier V."/>
            <person name="Ament-velasquez S.L."/>
            <person name="Kruys A."/>
            <person name="Hutchinson M.I."/>
            <person name="Powell A.J."/>
            <person name="Barry K."/>
            <person name="Miller A.N."/>
            <person name="Grigoriev I.V."/>
            <person name="Debuchy R."/>
            <person name="Gladieux P."/>
            <person name="Thoren M.H."/>
            <person name="Johannesson H."/>
        </authorList>
    </citation>
    <scope>NUCLEOTIDE SEQUENCE</scope>
    <source>
        <strain evidence="2">SMH3187-1</strain>
    </source>
</reference>
<name>A0AA40JZW5_9PEZI</name>
<sequence length="239" mass="26874">MVLHRGTPTPFILEQDCRHFRASFARAGGEDPSSPTLSPEAPTTHGSPGDLPATRGRGGPPGPSRTRGGSKELRDRPCALLWDCLTRRVVAWSAKTYAEVSEWWIMTLPNGRALHPPPPGLIENPVADAEERNKEKSHILVQKRLGPLYDTDACIRFPTYLLGSLPLLGFARDASLAQYMQMKRKCIEEQRGLRLQKLGNLGSWRQHHWKVEKDRERRTGPRKKEAVLLDVHVSQAVPW</sequence>
<accession>A0AA40JZW5</accession>
<dbReference type="EMBL" id="JAUKUD010000006">
    <property type="protein sequence ID" value="KAK0740821.1"/>
    <property type="molecule type" value="Genomic_DNA"/>
</dbReference>
<dbReference type="Proteomes" id="UP001172155">
    <property type="component" value="Unassembled WGS sequence"/>
</dbReference>
<gene>
    <name evidence="2" type="ORF">B0T18DRAFT_491375</name>
</gene>
<keyword evidence="3" id="KW-1185">Reference proteome</keyword>
<feature type="region of interest" description="Disordered" evidence="1">
    <location>
        <begin position="26"/>
        <end position="72"/>
    </location>
</feature>
<evidence type="ECO:0000256" key="1">
    <source>
        <dbReference type="SAM" id="MobiDB-lite"/>
    </source>
</evidence>
<protein>
    <submittedName>
        <fullName evidence="2">Uncharacterized protein</fullName>
    </submittedName>
</protein>
<dbReference type="AlphaFoldDB" id="A0AA40JZW5"/>
<proteinExistence type="predicted"/>
<evidence type="ECO:0000313" key="3">
    <source>
        <dbReference type="Proteomes" id="UP001172155"/>
    </source>
</evidence>
<evidence type="ECO:0000313" key="2">
    <source>
        <dbReference type="EMBL" id="KAK0740821.1"/>
    </source>
</evidence>
<organism evidence="2 3">
    <name type="scientific">Schizothecium vesticola</name>
    <dbReference type="NCBI Taxonomy" id="314040"/>
    <lineage>
        <taxon>Eukaryota</taxon>
        <taxon>Fungi</taxon>
        <taxon>Dikarya</taxon>
        <taxon>Ascomycota</taxon>
        <taxon>Pezizomycotina</taxon>
        <taxon>Sordariomycetes</taxon>
        <taxon>Sordariomycetidae</taxon>
        <taxon>Sordariales</taxon>
        <taxon>Schizotheciaceae</taxon>
        <taxon>Schizothecium</taxon>
    </lineage>
</organism>
<comment type="caution">
    <text evidence="2">The sequence shown here is derived from an EMBL/GenBank/DDBJ whole genome shotgun (WGS) entry which is preliminary data.</text>
</comment>